<dbReference type="CDD" id="cd09917">
    <property type="entry name" value="F-box_SF"/>
    <property type="match status" value="1"/>
</dbReference>
<dbReference type="Pfam" id="PF00646">
    <property type="entry name" value="F-box"/>
    <property type="match status" value="1"/>
</dbReference>
<reference evidence="3" key="2">
    <citation type="submission" date="2013-12" db="EMBL/GenBank/DDBJ databases">
        <title>Evolution of pathogenesis and genome organization in the Tremellales.</title>
        <authorList>
            <person name="Cuomo C."/>
            <person name="Litvintseva A."/>
            <person name="Heitman J."/>
            <person name="Chen Y."/>
            <person name="Sun S."/>
            <person name="Springer D."/>
            <person name="Dromer F."/>
            <person name="Young S."/>
            <person name="Zeng Q."/>
            <person name="Chapman S."/>
            <person name="Gujja S."/>
            <person name="Saif S."/>
            <person name="Birren B."/>
        </authorList>
    </citation>
    <scope>NUCLEOTIDE SEQUENCE [LARGE SCALE GENOMIC DNA]</scope>
    <source>
        <strain evidence="3">CBS 10435</strain>
    </source>
</reference>
<dbReference type="PROSITE" id="PS50181">
    <property type="entry name" value="FBOX"/>
    <property type="match status" value="1"/>
</dbReference>
<evidence type="ECO:0000313" key="2">
    <source>
        <dbReference type="EMBL" id="OCF57770.1"/>
    </source>
</evidence>
<dbReference type="EMBL" id="KI669463">
    <property type="protein sequence ID" value="OCF57770.1"/>
    <property type="molecule type" value="Genomic_DNA"/>
</dbReference>
<dbReference type="SUPFAM" id="SSF81383">
    <property type="entry name" value="F-box domain"/>
    <property type="match status" value="1"/>
</dbReference>
<dbReference type="Gene3D" id="1.20.1280.50">
    <property type="match status" value="1"/>
</dbReference>
<dbReference type="Proteomes" id="UP000092583">
    <property type="component" value="Unassembled WGS sequence"/>
</dbReference>
<name>A0A1B9IQR0_9TREE</name>
<dbReference type="AlphaFoldDB" id="A0A1B9IQR0"/>
<accession>A0A1B9IQR0</accession>
<evidence type="ECO:0000259" key="1">
    <source>
        <dbReference type="PROSITE" id="PS50181"/>
    </source>
</evidence>
<gene>
    <name evidence="2" type="ORF">L486_05235</name>
</gene>
<evidence type="ECO:0000313" key="3">
    <source>
        <dbReference type="Proteomes" id="UP000092583"/>
    </source>
</evidence>
<protein>
    <recommendedName>
        <fullName evidence="1">F-box domain-containing protein</fullName>
    </recommendedName>
</protein>
<dbReference type="InterPro" id="IPR036047">
    <property type="entry name" value="F-box-like_dom_sf"/>
</dbReference>
<organism evidence="2 3">
    <name type="scientific">Kwoniella mangroviensis CBS 10435</name>
    <dbReference type="NCBI Taxonomy" id="1331196"/>
    <lineage>
        <taxon>Eukaryota</taxon>
        <taxon>Fungi</taxon>
        <taxon>Dikarya</taxon>
        <taxon>Basidiomycota</taxon>
        <taxon>Agaricomycotina</taxon>
        <taxon>Tremellomycetes</taxon>
        <taxon>Tremellales</taxon>
        <taxon>Cryptococcaceae</taxon>
        <taxon>Kwoniella</taxon>
    </lineage>
</organism>
<dbReference type="InterPro" id="IPR001810">
    <property type="entry name" value="F-box_dom"/>
</dbReference>
<reference evidence="2 3" key="1">
    <citation type="submission" date="2013-07" db="EMBL/GenBank/DDBJ databases">
        <title>The Genome Sequence of Kwoniella mangroviensis CBS10435.</title>
        <authorList>
            <consortium name="The Broad Institute Genome Sequencing Platform"/>
            <person name="Cuomo C."/>
            <person name="Litvintseva A."/>
            <person name="Chen Y."/>
            <person name="Heitman J."/>
            <person name="Sun S."/>
            <person name="Springer D."/>
            <person name="Dromer F."/>
            <person name="Young S.K."/>
            <person name="Zeng Q."/>
            <person name="Gargeya S."/>
            <person name="Fitzgerald M."/>
            <person name="Abouelleil A."/>
            <person name="Alvarado L."/>
            <person name="Berlin A.M."/>
            <person name="Chapman S.B."/>
            <person name="Dewar J."/>
            <person name="Goldberg J."/>
            <person name="Griggs A."/>
            <person name="Gujja S."/>
            <person name="Hansen M."/>
            <person name="Howarth C."/>
            <person name="Imamovic A."/>
            <person name="Larimer J."/>
            <person name="McCowan C."/>
            <person name="Murphy C."/>
            <person name="Pearson M."/>
            <person name="Priest M."/>
            <person name="Roberts A."/>
            <person name="Saif S."/>
            <person name="Shea T."/>
            <person name="Sykes S."/>
            <person name="Wortman J."/>
            <person name="Nusbaum C."/>
            <person name="Birren B."/>
        </authorList>
    </citation>
    <scope>NUCLEOTIDE SEQUENCE [LARGE SCALE GENOMIC DNA]</scope>
    <source>
        <strain evidence="2 3">CBS 10435</strain>
    </source>
</reference>
<feature type="domain" description="F-box" evidence="1">
    <location>
        <begin position="1"/>
        <end position="45"/>
    </location>
</feature>
<proteinExistence type="predicted"/>
<keyword evidence="3" id="KW-1185">Reference proteome</keyword>
<sequence length="254" mass="28643">MNRIADELIETTFLFLDPLSTISCARVCQRFNQIITKSSRVQLRLHRYLHGPTQLDPVNGCATTYSSTPPHVLLTSLKERESNFASFSPKHSTLSIGPDECILAAYGQRIITSRAKALPVLDQGVSKWAQILEYTEQVDGDRKIWAKKEHLWDFESLGVSVDLERDLVMVGEVYRGEDRSMIKFFSLSGHPIPCREKYLRWSGRSRNLEGAPEYIIFGPLNSFIVMAPPNLNVFSLFDGEQLAVSVLLPLASIL</sequence>